<dbReference type="RefSeq" id="WP_341838942.1">
    <property type="nucleotide sequence ID" value="NZ_CP149792.1"/>
</dbReference>
<dbReference type="EMBL" id="CP150096">
    <property type="protein sequence ID" value="WZN44150.1"/>
    <property type="molecule type" value="Genomic_DNA"/>
</dbReference>
<dbReference type="Proteomes" id="UP001449657">
    <property type="component" value="Chromosome"/>
</dbReference>
<sequence length="609" mass="66955">MTPNRIIDHIFHEDELRNVDQQALERLVEQYPYFAAARVLLAQKQFAYTPDFQNPVFKAAQLYTSTPQYLYQLASENAPAEAPAPAAEPADAWQSGEIAVQDAVNGQDQAIIDNVEAAADQQPALHSPSLEAEVDEEESTLLDELEAPAPAADSRTAWESNAVPEGPALLPEEKIVLQTEENGISAEDQAILDELEAEDRAAAAALVADTSHIAAPPTEVDEVVAVDYEAEADKAAFDAARNLEVPDDVVSVDYEAEEEKVAFDAARNLEVPDDVVSVDYEAEEEKVAFDAARNLEVPDDVVSVDYEAEEEKVAFDAARNLEVPDDVIAVDYESLRTEAPAVYEPEIEEEEIEVPTGHAPEGHGIAIPPAPEAAHPHEPAVYEPEIEEEEVEIPTGQAPEGHGIAIPPAPEAAHPHEPVTYEPEIEEEEVEIPTGQAPEGHGIAIPPAPEAEPADGEAPIRIHPMDAPAQETELTFQPLFTEDYFAYKKLKEPTNAESMTAKAAAEMRSFTDWLRQIKDNFAGKATKDWYHQQLHKLYEDDDPEVTERVEAMAIQSITLNDDIVSETLAEIWVRQNQPEKAIAVYQKLSLLNPGKKAYFAQKIKDLQNN</sequence>
<evidence type="ECO:0000313" key="2">
    <source>
        <dbReference type="EMBL" id="WZN44150.1"/>
    </source>
</evidence>
<feature type="region of interest" description="Disordered" evidence="1">
    <location>
        <begin position="385"/>
        <end position="457"/>
    </location>
</feature>
<evidence type="ECO:0008006" key="4">
    <source>
        <dbReference type="Google" id="ProtNLM"/>
    </source>
</evidence>
<accession>A0ABZ2YYH4</accession>
<feature type="compositionally biased region" description="Acidic residues" evidence="1">
    <location>
        <begin position="132"/>
        <end position="141"/>
    </location>
</feature>
<gene>
    <name evidence="2" type="ORF">WJU22_14715</name>
</gene>
<reference evidence="2 3" key="1">
    <citation type="submission" date="2024-03" db="EMBL/GenBank/DDBJ databases">
        <title>Chitinophaga caseinilytica sp. nov., a casein hydrolysing bacterium isolated from forest soil.</title>
        <authorList>
            <person name="Lee D.S."/>
            <person name="Han D.M."/>
            <person name="Baek J.H."/>
            <person name="Choi D.G."/>
            <person name="Jeon J.H."/>
            <person name="Jeon C.O."/>
        </authorList>
    </citation>
    <scope>NUCLEOTIDE SEQUENCE [LARGE SCALE GENOMIC DNA]</scope>
    <source>
        <strain evidence="2 3">KACC 19118</strain>
    </source>
</reference>
<evidence type="ECO:0000313" key="3">
    <source>
        <dbReference type="Proteomes" id="UP001449657"/>
    </source>
</evidence>
<feature type="region of interest" description="Disordered" evidence="1">
    <location>
        <begin position="120"/>
        <end position="141"/>
    </location>
</feature>
<name>A0ABZ2YYH4_9BACT</name>
<keyword evidence="3" id="KW-1185">Reference proteome</keyword>
<proteinExistence type="predicted"/>
<organism evidence="2 3">
    <name type="scientific">Chitinophaga caseinilytica</name>
    <dbReference type="NCBI Taxonomy" id="2267521"/>
    <lineage>
        <taxon>Bacteria</taxon>
        <taxon>Pseudomonadati</taxon>
        <taxon>Bacteroidota</taxon>
        <taxon>Chitinophagia</taxon>
        <taxon>Chitinophagales</taxon>
        <taxon>Chitinophagaceae</taxon>
        <taxon>Chitinophaga</taxon>
    </lineage>
</organism>
<evidence type="ECO:0000256" key="1">
    <source>
        <dbReference type="SAM" id="MobiDB-lite"/>
    </source>
</evidence>
<protein>
    <recommendedName>
        <fullName evidence="4">Tetratricopeptide repeat protein</fullName>
    </recommendedName>
</protein>